<accession>A0AA88E8T1</accession>
<proteinExistence type="predicted"/>
<protein>
    <submittedName>
        <fullName evidence="1">Uncharacterized protein</fullName>
    </submittedName>
</protein>
<dbReference type="EMBL" id="BTGU01001052">
    <property type="protein sequence ID" value="GMN70167.1"/>
    <property type="molecule type" value="Genomic_DNA"/>
</dbReference>
<name>A0AA88E8T1_FICCA</name>
<sequence>MAARHVVLAGRKLIVHVYAVVHKVIQCNRVRRYAQGTYNQDHVSYLPAMPDTRLWKDGAADCEMWDGHHHGFP</sequence>
<evidence type="ECO:0000313" key="2">
    <source>
        <dbReference type="Proteomes" id="UP001187192"/>
    </source>
</evidence>
<dbReference type="Proteomes" id="UP001187192">
    <property type="component" value="Unassembled WGS sequence"/>
</dbReference>
<evidence type="ECO:0000313" key="1">
    <source>
        <dbReference type="EMBL" id="GMN70167.1"/>
    </source>
</evidence>
<keyword evidence="2" id="KW-1185">Reference proteome</keyword>
<reference evidence="1" key="1">
    <citation type="submission" date="2023-07" db="EMBL/GenBank/DDBJ databases">
        <title>draft genome sequence of fig (Ficus carica).</title>
        <authorList>
            <person name="Takahashi T."/>
            <person name="Nishimura K."/>
        </authorList>
    </citation>
    <scope>NUCLEOTIDE SEQUENCE</scope>
</reference>
<comment type="caution">
    <text evidence="1">The sequence shown here is derived from an EMBL/GenBank/DDBJ whole genome shotgun (WGS) entry which is preliminary data.</text>
</comment>
<organism evidence="1 2">
    <name type="scientific">Ficus carica</name>
    <name type="common">Common fig</name>
    <dbReference type="NCBI Taxonomy" id="3494"/>
    <lineage>
        <taxon>Eukaryota</taxon>
        <taxon>Viridiplantae</taxon>
        <taxon>Streptophyta</taxon>
        <taxon>Embryophyta</taxon>
        <taxon>Tracheophyta</taxon>
        <taxon>Spermatophyta</taxon>
        <taxon>Magnoliopsida</taxon>
        <taxon>eudicotyledons</taxon>
        <taxon>Gunneridae</taxon>
        <taxon>Pentapetalae</taxon>
        <taxon>rosids</taxon>
        <taxon>fabids</taxon>
        <taxon>Rosales</taxon>
        <taxon>Moraceae</taxon>
        <taxon>Ficeae</taxon>
        <taxon>Ficus</taxon>
    </lineage>
</organism>
<gene>
    <name evidence="1" type="ORF">TIFTF001_039213</name>
</gene>
<dbReference type="AlphaFoldDB" id="A0AA88E8T1"/>